<dbReference type="AlphaFoldDB" id="A0A8H7D6I7"/>
<keyword evidence="4" id="KW-0732">Signal</keyword>
<keyword evidence="3" id="KW-0472">Membrane</keyword>
<keyword evidence="7" id="KW-1185">Reference proteome</keyword>
<evidence type="ECO:0000313" key="7">
    <source>
        <dbReference type="Proteomes" id="UP000620124"/>
    </source>
</evidence>
<keyword evidence="3" id="KW-1133">Transmembrane helix</keyword>
<keyword evidence="6" id="KW-0645">Protease</keyword>
<feature type="chain" id="PRO_5034457593" evidence="4">
    <location>
        <begin position="22"/>
        <end position="613"/>
    </location>
</feature>
<dbReference type="CDD" id="cd05471">
    <property type="entry name" value="pepsin_like"/>
    <property type="match status" value="1"/>
</dbReference>
<dbReference type="PROSITE" id="PS51767">
    <property type="entry name" value="PEPTIDASE_A1"/>
    <property type="match status" value="1"/>
</dbReference>
<organism evidence="6 7">
    <name type="scientific">Mycena venus</name>
    <dbReference type="NCBI Taxonomy" id="2733690"/>
    <lineage>
        <taxon>Eukaryota</taxon>
        <taxon>Fungi</taxon>
        <taxon>Dikarya</taxon>
        <taxon>Basidiomycota</taxon>
        <taxon>Agaricomycotina</taxon>
        <taxon>Agaricomycetes</taxon>
        <taxon>Agaricomycetidae</taxon>
        <taxon>Agaricales</taxon>
        <taxon>Marasmiineae</taxon>
        <taxon>Mycenaceae</taxon>
        <taxon>Mycena</taxon>
    </lineage>
</organism>
<feature type="domain" description="Peptidase A1" evidence="5">
    <location>
        <begin position="87"/>
        <end position="403"/>
    </location>
</feature>
<dbReference type="InterPro" id="IPR033121">
    <property type="entry name" value="PEPTIDASE_A1"/>
</dbReference>
<dbReference type="GO" id="GO:0006508">
    <property type="term" value="P:proteolysis"/>
    <property type="evidence" value="ECO:0007669"/>
    <property type="project" value="UniProtKB-KW"/>
</dbReference>
<evidence type="ECO:0000256" key="1">
    <source>
        <dbReference type="ARBA" id="ARBA00007447"/>
    </source>
</evidence>
<reference evidence="6" key="1">
    <citation type="submission" date="2020-05" db="EMBL/GenBank/DDBJ databases">
        <title>Mycena genomes resolve the evolution of fungal bioluminescence.</title>
        <authorList>
            <person name="Tsai I.J."/>
        </authorList>
    </citation>
    <scope>NUCLEOTIDE SEQUENCE</scope>
    <source>
        <strain evidence="6">CCC161011</strain>
    </source>
</reference>
<feature type="region of interest" description="Disordered" evidence="2">
    <location>
        <begin position="545"/>
        <end position="564"/>
    </location>
</feature>
<accession>A0A8H7D6I7</accession>
<dbReference type="InterPro" id="IPR001461">
    <property type="entry name" value="Aspartic_peptidase_A1"/>
</dbReference>
<dbReference type="Gene3D" id="2.40.70.10">
    <property type="entry name" value="Acid Proteases"/>
    <property type="match status" value="2"/>
</dbReference>
<evidence type="ECO:0000259" key="5">
    <source>
        <dbReference type="PROSITE" id="PS51767"/>
    </source>
</evidence>
<dbReference type="Proteomes" id="UP000620124">
    <property type="component" value="Unassembled WGS sequence"/>
</dbReference>
<keyword evidence="6" id="KW-0378">Hydrolase</keyword>
<comment type="caution">
    <text evidence="6">The sequence shown here is derived from an EMBL/GenBank/DDBJ whole genome shotgun (WGS) entry which is preliminary data.</text>
</comment>
<evidence type="ECO:0000256" key="2">
    <source>
        <dbReference type="SAM" id="MobiDB-lite"/>
    </source>
</evidence>
<evidence type="ECO:0000256" key="3">
    <source>
        <dbReference type="SAM" id="Phobius"/>
    </source>
</evidence>
<evidence type="ECO:0000313" key="6">
    <source>
        <dbReference type="EMBL" id="KAF7360701.1"/>
    </source>
</evidence>
<feature type="transmembrane region" description="Helical" evidence="3">
    <location>
        <begin position="421"/>
        <end position="444"/>
    </location>
</feature>
<dbReference type="EMBL" id="JACAZI010000005">
    <property type="protein sequence ID" value="KAF7360701.1"/>
    <property type="molecule type" value="Genomic_DNA"/>
</dbReference>
<comment type="similarity">
    <text evidence="1">Belongs to the peptidase A1 family.</text>
</comment>
<dbReference type="InterPro" id="IPR034164">
    <property type="entry name" value="Pepsin-like_dom"/>
</dbReference>
<dbReference type="OrthoDB" id="2965041at2759"/>
<dbReference type="Pfam" id="PF00026">
    <property type="entry name" value="Asp"/>
    <property type="match status" value="1"/>
</dbReference>
<proteinExistence type="inferred from homology"/>
<dbReference type="GO" id="GO:0004190">
    <property type="term" value="F:aspartic-type endopeptidase activity"/>
    <property type="evidence" value="ECO:0007669"/>
    <property type="project" value="InterPro"/>
</dbReference>
<feature type="region of interest" description="Disordered" evidence="2">
    <location>
        <begin position="579"/>
        <end position="613"/>
    </location>
</feature>
<name>A0A8H7D6I7_9AGAR</name>
<dbReference type="InterPro" id="IPR021109">
    <property type="entry name" value="Peptidase_aspartic_dom_sf"/>
</dbReference>
<sequence length="613" mass="64418">MPHMPIMTLFLLLLASIFSAADPMHIPLSLARRRPLTVEDYILSAERARARYGYGDMTESSTPRGTLAQRATVSTVPLTDQQVDSSYYCTVFIGTPGQRLNLELSLASGDSWVANSSCISGCTSSMDLYDPSSSSTSTELTDGTITYGTSSVSGSIVKDIVQLGPYTVSPQVFLAVNRMTPNLVAGAASGILGLAYQGILTSEGPSFLQALLSNGQLDSGEMSFWLNRFAGTANAQAEEANGGAFTLGGTNTSLYTGEIDFLTPTGSPNGPNWVLDVTEITVGRKSVQITPGASALATFDVSSALIAGPTSDVIAIWAAVPVAIPSPSQPGFFQFPCTATIEINISFGGRLWPINPVDMNIGAVTQGSSQWAGKLVKNVYTVFLPNPFSIGFAQLSSQALGGNTGVGVSPEPSKAGSSVPIGPIVGGVVGGVVLMFIVVALCVWRMRARRANSDPVNSNFISALRPASHADPQKFEGAGPPSPIVSQGQYILASIPSPVLGRVEPPSPIRSLSTMKQEQTAAAHYYGGTHRQSDLLVRNADGLQLSPGLEHPENSPWSPYGLTSSTSVTEGIQEVYRPLYGHTGGSSPSAAKDIQGEAVDLIDPPRYQKYDEA</sequence>
<protein>
    <submittedName>
        <fullName evidence="6">Lysosomal aspartic protease</fullName>
    </submittedName>
</protein>
<feature type="signal peptide" evidence="4">
    <location>
        <begin position="1"/>
        <end position="21"/>
    </location>
</feature>
<dbReference type="SUPFAM" id="SSF50630">
    <property type="entry name" value="Acid proteases"/>
    <property type="match status" value="1"/>
</dbReference>
<dbReference type="PANTHER" id="PTHR47966">
    <property type="entry name" value="BETA-SITE APP-CLEAVING ENZYME, ISOFORM A-RELATED"/>
    <property type="match status" value="1"/>
</dbReference>
<evidence type="ECO:0000256" key="4">
    <source>
        <dbReference type="SAM" id="SignalP"/>
    </source>
</evidence>
<gene>
    <name evidence="6" type="ORF">MVEN_00801900</name>
</gene>
<keyword evidence="3" id="KW-0812">Transmembrane</keyword>
<feature type="compositionally biased region" description="Polar residues" evidence="2">
    <location>
        <begin position="555"/>
        <end position="564"/>
    </location>
</feature>
<dbReference type="PANTHER" id="PTHR47966:SF57">
    <property type="entry name" value="PEPTIDASE A1 DOMAIN-CONTAINING PROTEIN"/>
    <property type="match status" value="1"/>
</dbReference>